<comment type="caution">
    <text evidence="3">The sequence shown here is derived from an EMBL/GenBank/DDBJ whole genome shotgun (WGS) entry which is preliminary data.</text>
</comment>
<dbReference type="GO" id="GO:0004519">
    <property type="term" value="F:endonuclease activity"/>
    <property type="evidence" value="ECO:0007669"/>
    <property type="project" value="UniProtKB-KW"/>
</dbReference>
<dbReference type="InterPro" id="IPR005135">
    <property type="entry name" value="Endo/exonuclease/phosphatase"/>
</dbReference>
<keyword evidence="1" id="KW-1133">Transmembrane helix</keyword>
<keyword evidence="3" id="KW-0378">Hydrolase</keyword>
<dbReference type="SUPFAM" id="SSF56219">
    <property type="entry name" value="DNase I-like"/>
    <property type="match status" value="1"/>
</dbReference>
<proteinExistence type="predicted"/>
<evidence type="ECO:0000313" key="4">
    <source>
        <dbReference type="Proteomes" id="UP000004310"/>
    </source>
</evidence>
<keyword evidence="1" id="KW-0472">Membrane</keyword>
<dbReference type="HOGENOM" id="CLU_052333_0_1_5"/>
<feature type="transmembrane region" description="Helical" evidence="1">
    <location>
        <begin position="78"/>
        <end position="97"/>
    </location>
</feature>
<dbReference type="EMBL" id="AATP01000001">
    <property type="protein sequence ID" value="EAU42909.1"/>
    <property type="molecule type" value="Genomic_DNA"/>
</dbReference>
<protein>
    <submittedName>
        <fullName evidence="3">Endonuclease/exonuclease/phosphatase family protein</fullName>
    </submittedName>
</protein>
<feature type="transmembrane region" description="Helical" evidence="1">
    <location>
        <begin position="53"/>
        <end position="72"/>
    </location>
</feature>
<dbReference type="InterPro" id="IPR036691">
    <property type="entry name" value="Endo/exonu/phosph_ase_sf"/>
</dbReference>
<dbReference type="Gene3D" id="3.60.10.10">
    <property type="entry name" value="Endonuclease/exonuclease/phosphatase"/>
    <property type="match status" value="1"/>
</dbReference>
<dbReference type="STRING" id="217511.GCA_001463845_00508"/>
<dbReference type="GO" id="GO:0004527">
    <property type="term" value="F:exonuclease activity"/>
    <property type="evidence" value="ECO:0007669"/>
    <property type="project" value="UniProtKB-KW"/>
</dbReference>
<keyword evidence="3" id="KW-0540">Nuclease</keyword>
<accession>Q0G605</accession>
<evidence type="ECO:0000256" key="1">
    <source>
        <dbReference type="SAM" id="Phobius"/>
    </source>
</evidence>
<feature type="transmembrane region" description="Helical" evidence="1">
    <location>
        <begin position="20"/>
        <end position="41"/>
    </location>
</feature>
<keyword evidence="3" id="KW-0269">Exonuclease</keyword>
<dbReference type="RefSeq" id="WP_007066883.1">
    <property type="nucleotide sequence ID" value="NZ_DS022272.1"/>
</dbReference>
<organism evidence="3 4">
    <name type="scientific">Fulvimarina pelagi HTCC2506</name>
    <dbReference type="NCBI Taxonomy" id="314231"/>
    <lineage>
        <taxon>Bacteria</taxon>
        <taxon>Pseudomonadati</taxon>
        <taxon>Pseudomonadota</taxon>
        <taxon>Alphaproteobacteria</taxon>
        <taxon>Hyphomicrobiales</taxon>
        <taxon>Aurantimonadaceae</taxon>
        <taxon>Fulvimarina</taxon>
    </lineage>
</organism>
<keyword evidence="4" id="KW-1185">Reference proteome</keyword>
<keyword evidence="1" id="KW-0812">Transmembrane</keyword>
<dbReference type="AlphaFoldDB" id="Q0G605"/>
<dbReference type="Pfam" id="PF03372">
    <property type="entry name" value="Exo_endo_phos"/>
    <property type="match status" value="1"/>
</dbReference>
<gene>
    <name evidence="3" type="ORF">FP2506_08706</name>
</gene>
<dbReference type="Proteomes" id="UP000004310">
    <property type="component" value="Unassembled WGS sequence"/>
</dbReference>
<reference evidence="3 4" key="1">
    <citation type="journal article" date="2010" name="J. Bacteriol.">
        <title>Genome sequence of Fulvimarina pelagi HTCC2506T, a Mn(II)-oxidizing alphaproteobacterium possessing an aerobic anoxygenic photosynthetic gene cluster and Xanthorhodopsin.</title>
        <authorList>
            <person name="Kang I."/>
            <person name="Oh H.M."/>
            <person name="Lim S.I."/>
            <person name="Ferriera S."/>
            <person name="Giovannoni S.J."/>
            <person name="Cho J.C."/>
        </authorList>
    </citation>
    <scope>NUCLEOTIDE SEQUENCE [LARGE SCALE GENOMIC DNA]</scope>
    <source>
        <strain evidence="3 4">HTCC2506</strain>
    </source>
</reference>
<dbReference type="eggNOG" id="COG3021">
    <property type="taxonomic scope" value="Bacteria"/>
</dbReference>
<keyword evidence="3" id="KW-0255">Endonuclease</keyword>
<feature type="domain" description="Endonuclease/exonuclease/phosphatase" evidence="2">
    <location>
        <begin position="118"/>
        <end position="317"/>
    </location>
</feature>
<evidence type="ECO:0000259" key="2">
    <source>
        <dbReference type="Pfam" id="PF03372"/>
    </source>
</evidence>
<name>Q0G605_9HYPH</name>
<sequence length="334" mass="35585">METHGGRRISFGLNRLSRALPAVAGLCAAAAIAGGFFGTAIRPLDSFAHFREHLAFVAVFLAVVSMAVSGSWTKFAGLVVGGSAVLALLSTTPFTVADTSRTQTAGNGDRLYSHLQMNLLFDADTAPAVALIRELEADFVTLQEAPPRWIKALQAVTDIYPHRFACGASVPVGGPVILSRWPIEAGSEECKANLGFASARVALGKDGKLTLVSQHLHWPWPFQQWPQIDALSGALRGLPRPLLIGGDFNATPWSAAIASFAEASETIPIEGIGPTFAPSDLPASWKRSIGLAIDNVLASREIDILSTRTLKPTASDHLPVLTRFSIVRRTGIPY</sequence>
<evidence type="ECO:0000313" key="3">
    <source>
        <dbReference type="EMBL" id="EAU42909.1"/>
    </source>
</evidence>